<evidence type="ECO:0000313" key="2">
    <source>
        <dbReference type="Proteomes" id="UP000027222"/>
    </source>
</evidence>
<evidence type="ECO:0000313" key="1">
    <source>
        <dbReference type="EMBL" id="KDR77530.1"/>
    </source>
</evidence>
<dbReference type="HOGENOM" id="CLU_2440991_0_0_1"/>
<gene>
    <name evidence="1" type="ORF">GALMADRAFT_407052</name>
</gene>
<protein>
    <submittedName>
        <fullName evidence="1">Uncharacterized protein</fullName>
    </submittedName>
</protein>
<reference evidence="2" key="1">
    <citation type="journal article" date="2014" name="Proc. Natl. Acad. Sci. U.S.A.">
        <title>Extensive sampling of basidiomycete genomes demonstrates inadequacy of the white-rot/brown-rot paradigm for wood decay fungi.</title>
        <authorList>
            <person name="Riley R."/>
            <person name="Salamov A.A."/>
            <person name="Brown D.W."/>
            <person name="Nagy L.G."/>
            <person name="Floudas D."/>
            <person name="Held B.W."/>
            <person name="Levasseur A."/>
            <person name="Lombard V."/>
            <person name="Morin E."/>
            <person name="Otillar R."/>
            <person name="Lindquist E.A."/>
            <person name="Sun H."/>
            <person name="LaButti K.M."/>
            <person name="Schmutz J."/>
            <person name="Jabbour D."/>
            <person name="Luo H."/>
            <person name="Baker S.E."/>
            <person name="Pisabarro A.G."/>
            <person name="Walton J.D."/>
            <person name="Blanchette R.A."/>
            <person name="Henrissat B."/>
            <person name="Martin F."/>
            <person name="Cullen D."/>
            <person name="Hibbett D.S."/>
            <person name="Grigoriev I.V."/>
        </authorList>
    </citation>
    <scope>NUCLEOTIDE SEQUENCE [LARGE SCALE GENOMIC DNA]</scope>
    <source>
        <strain evidence="2">CBS 339.88</strain>
    </source>
</reference>
<organism evidence="1 2">
    <name type="scientific">Galerina marginata (strain CBS 339.88)</name>
    <dbReference type="NCBI Taxonomy" id="685588"/>
    <lineage>
        <taxon>Eukaryota</taxon>
        <taxon>Fungi</taxon>
        <taxon>Dikarya</taxon>
        <taxon>Basidiomycota</taxon>
        <taxon>Agaricomycotina</taxon>
        <taxon>Agaricomycetes</taxon>
        <taxon>Agaricomycetidae</taxon>
        <taxon>Agaricales</taxon>
        <taxon>Agaricineae</taxon>
        <taxon>Strophariaceae</taxon>
        <taxon>Galerina</taxon>
    </lineage>
</organism>
<dbReference type="AlphaFoldDB" id="A0A067T2Y3"/>
<dbReference type="Proteomes" id="UP000027222">
    <property type="component" value="Unassembled WGS sequence"/>
</dbReference>
<accession>A0A067T2Y3</accession>
<keyword evidence="2" id="KW-1185">Reference proteome</keyword>
<name>A0A067T2Y3_GALM3</name>
<proteinExistence type="predicted"/>
<sequence>MSNGRCCPQPPPLCFITSPLPFPRSRPSMNQASAVHSLTTLFAATSRSPPCCLRGGTTKAGPSIGRSALYVRATQTPFICDGVCIGWKLT</sequence>
<dbReference type="EMBL" id="KL142376">
    <property type="protein sequence ID" value="KDR77530.1"/>
    <property type="molecule type" value="Genomic_DNA"/>
</dbReference>